<dbReference type="Proteomes" id="UP001143307">
    <property type="component" value="Unassembled WGS sequence"/>
</dbReference>
<accession>A0ABT3SXW7</accession>
<dbReference type="RefSeq" id="WP_279253544.1">
    <property type="nucleotide sequence ID" value="NZ_SHNP01000005.1"/>
</dbReference>
<dbReference type="EMBL" id="SHNP01000005">
    <property type="protein sequence ID" value="MCX2974842.1"/>
    <property type="molecule type" value="Genomic_DNA"/>
</dbReference>
<keyword evidence="2" id="KW-1185">Reference proteome</keyword>
<organism evidence="1 2">
    <name type="scientific">Candidatus Seongchinamella marina</name>
    <dbReference type="NCBI Taxonomy" id="2518990"/>
    <lineage>
        <taxon>Bacteria</taxon>
        <taxon>Pseudomonadati</taxon>
        <taxon>Pseudomonadota</taxon>
        <taxon>Gammaproteobacteria</taxon>
        <taxon>Cellvibrionales</taxon>
        <taxon>Halieaceae</taxon>
        <taxon>Seongchinamella</taxon>
    </lineage>
</organism>
<reference evidence="1" key="1">
    <citation type="submission" date="2019-02" db="EMBL/GenBank/DDBJ databases">
        <authorList>
            <person name="Li S.-H."/>
        </authorList>
    </citation>
    <scope>NUCLEOTIDE SEQUENCE</scope>
    <source>
        <strain evidence="1">IMCC8485</strain>
    </source>
</reference>
<protein>
    <submittedName>
        <fullName evidence="1">DUF2164 domain-containing protein</fullName>
    </submittedName>
</protein>
<evidence type="ECO:0000313" key="2">
    <source>
        <dbReference type="Proteomes" id="UP001143307"/>
    </source>
</evidence>
<dbReference type="Pfam" id="PF09932">
    <property type="entry name" value="DUF2164"/>
    <property type="match status" value="1"/>
</dbReference>
<evidence type="ECO:0000313" key="1">
    <source>
        <dbReference type="EMBL" id="MCX2974842.1"/>
    </source>
</evidence>
<proteinExistence type="predicted"/>
<gene>
    <name evidence="1" type="ORF">EYC87_14715</name>
</gene>
<name>A0ABT3SXW7_9GAMM</name>
<comment type="caution">
    <text evidence="1">The sequence shown here is derived from an EMBL/GenBank/DDBJ whole genome shotgun (WGS) entry which is preliminary data.</text>
</comment>
<sequence>MSTIEFSHEEKEVLSHKLKDYVAKELDHEIGQFESEFLLDFISEHIGPHFYNQGLSDAGSVIAAKFEDINDALYEIEAPVEHSR</sequence>
<dbReference type="InterPro" id="IPR018680">
    <property type="entry name" value="DUF2164"/>
</dbReference>